<dbReference type="SUPFAM" id="SSF53448">
    <property type="entry name" value="Nucleotide-diphospho-sugar transferases"/>
    <property type="match status" value="1"/>
</dbReference>
<evidence type="ECO:0008006" key="3">
    <source>
        <dbReference type="Google" id="ProtNLM"/>
    </source>
</evidence>
<protein>
    <recommendedName>
        <fullName evidence="3">Glycosyltransferase family 2 protein</fullName>
    </recommendedName>
</protein>
<name>A0A4R1B9A8_9PROT</name>
<organism evidence="1 2">
    <name type="scientific">Parasulfuritortus cantonensis</name>
    <dbReference type="NCBI Taxonomy" id="2528202"/>
    <lineage>
        <taxon>Bacteria</taxon>
        <taxon>Pseudomonadati</taxon>
        <taxon>Pseudomonadota</taxon>
        <taxon>Betaproteobacteria</taxon>
        <taxon>Nitrosomonadales</taxon>
        <taxon>Thiobacillaceae</taxon>
        <taxon>Parasulfuritortus</taxon>
    </lineage>
</organism>
<dbReference type="EMBL" id="SJZB01000039">
    <property type="protein sequence ID" value="TCJ13419.1"/>
    <property type="molecule type" value="Genomic_DNA"/>
</dbReference>
<evidence type="ECO:0000313" key="2">
    <source>
        <dbReference type="Proteomes" id="UP000295443"/>
    </source>
</evidence>
<dbReference type="RefSeq" id="WP_131447241.1">
    <property type="nucleotide sequence ID" value="NZ_SJZB01000039.1"/>
</dbReference>
<dbReference type="CDD" id="cd00761">
    <property type="entry name" value="Glyco_tranf_GTA_type"/>
    <property type="match status" value="1"/>
</dbReference>
<comment type="caution">
    <text evidence="1">The sequence shown here is derived from an EMBL/GenBank/DDBJ whole genome shotgun (WGS) entry which is preliminary data.</text>
</comment>
<dbReference type="Proteomes" id="UP000295443">
    <property type="component" value="Unassembled WGS sequence"/>
</dbReference>
<keyword evidence="2" id="KW-1185">Reference proteome</keyword>
<dbReference type="InterPro" id="IPR029044">
    <property type="entry name" value="Nucleotide-diphossugar_trans"/>
</dbReference>
<reference evidence="1 2" key="1">
    <citation type="submission" date="2019-03" db="EMBL/GenBank/DDBJ databases">
        <title>Genome sequence of Thiobacillaceae bacterium LSR1, a sulfur-oxidizing bacterium isolated from freshwater sediment.</title>
        <authorList>
            <person name="Li S."/>
        </authorList>
    </citation>
    <scope>NUCLEOTIDE SEQUENCE [LARGE SCALE GENOMIC DNA]</scope>
    <source>
        <strain evidence="1 2">LSR1</strain>
    </source>
</reference>
<dbReference type="OrthoDB" id="101857at2"/>
<accession>A0A4R1B9A8</accession>
<evidence type="ECO:0000313" key="1">
    <source>
        <dbReference type="EMBL" id="TCJ13419.1"/>
    </source>
</evidence>
<gene>
    <name evidence="1" type="ORF">EZJ19_10230</name>
</gene>
<proteinExistence type="predicted"/>
<dbReference type="PROSITE" id="PS50007">
    <property type="entry name" value="PIPLC_X_DOMAIN"/>
    <property type="match status" value="1"/>
</dbReference>
<dbReference type="AlphaFoldDB" id="A0A4R1B9A8"/>
<sequence>MPLGNLLARWRRTRARRSLPVVGAMATMPTRADSFRVMLDSVLPQLDLLYVFLDGFAEIPAWLSGLAKCRVELIPADSPLHNASRLLAPARFGAEAVFLFLDDDILYPADYVQRILAGLRRYDYRAWVGFHGTLFLPPHERFVLHRKTFPFFKRLKRDRQVHLLGCGTLACHSALLGMNPEGWRHPRLDDLYMATEAAGAGIDLIALRRPARWLRAIAQNQPDSMWRQAQDDDRVPSRLMRELIRHLGERGPRIAGAEWSARQPSTT</sequence>